<keyword evidence="1" id="KW-0479">Metal-binding</keyword>
<dbReference type="SMART" id="SM00355">
    <property type="entry name" value="ZnF_C2H2"/>
    <property type="match status" value="3"/>
</dbReference>
<dbReference type="PANTHER" id="PTHR24403:SF67">
    <property type="entry name" value="FI01116P-RELATED"/>
    <property type="match status" value="1"/>
</dbReference>
<evidence type="ECO:0000313" key="8">
    <source>
        <dbReference type="EMBL" id="KAJ3837657.1"/>
    </source>
</evidence>
<protein>
    <recommendedName>
        <fullName evidence="7">C2H2-type domain-containing protein</fullName>
    </recommendedName>
</protein>
<reference evidence="8" key="1">
    <citation type="submission" date="2022-08" db="EMBL/GenBank/DDBJ databases">
        <authorList>
            <consortium name="DOE Joint Genome Institute"/>
            <person name="Min B."/>
            <person name="Riley R."/>
            <person name="Sierra-Patev S."/>
            <person name="Naranjo-Ortiz M."/>
            <person name="Looney B."/>
            <person name="Konkel Z."/>
            <person name="Slot J.C."/>
            <person name="Sakamoto Y."/>
            <person name="Steenwyk J.L."/>
            <person name="Rokas A."/>
            <person name="Carro J."/>
            <person name="Camarero S."/>
            <person name="Ferreira P."/>
            <person name="Molpeceres G."/>
            <person name="Ruiz-Duenas F.J."/>
            <person name="Serrano A."/>
            <person name="Henrissat B."/>
            <person name="Drula E."/>
            <person name="Hughes K.W."/>
            <person name="Mata J.L."/>
            <person name="Ishikawa N.K."/>
            <person name="Vargas-Isla R."/>
            <person name="Ushijima S."/>
            <person name="Smith C.A."/>
            <person name="Ahrendt S."/>
            <person name="Andreopoulos W."/>
            <person name="He G."/>
            <person name="Labutti K."/>
            <person name="Lipzen A."/>
            <person name="Ng V."/>
            <person name="Sandor L."/>
            <person name="Barry K."/>
            <person name="Martinez A.T."/>
            <person name="Xiao Y."/>
            <person name="Gibbons J.G."/>
            <person name="Terashima K."/>
            <person name="Hibbett D.S."/>
            <person name="Grigoriev I.V."/>
        </authorList>
    </citation>
    <scope>NUCLEOTIDE SEQUENCE</scope>
    <source>
        <strain evidence="8">TFB9207</strain>
    </source>
</reference>
<evidence type="ECO:0000256" key="4">
    <source>
        <dbReference type="ARBA" id="ARBA00022833"/>
    </source>
</evidence>
<evidence type="ECO:0000259" key="7">
    <source>
        <dbReference type="PROSITE" id="PS50157"/>
    </source>
</evidence>
<dbReference type="InterPro" id="IPR036236">
    <property type="entry name" value="Znf_C2H2_sf"/>
</dbReference>
<dbReference type="Pfam" id="PF00096">
    <property type="entry name" value="zf-C2H2"/>
    <property type="match status" value="1"/>
</dbReference>
<evidence type="ECO:0000256" key="3">
    <source>
        <dbReference type="ARBA" id="ARBA00022771"/>
    </source>
</evidence>
<comment type="caution">
    <text evidence="8">The sequence shown here is derived from an EMBL/GenBank/DDBJ whole genome shotgun (WGS) entry which is preliminary data.</text>
</comment>
<feature type="domain" description="C2H2-type" evidence="7">
    <location>
        <begin position="53"/>
        <end position="83"/>
    </location>
</feature>
<proteinExistence type="predicted"/>
<dbReference type="GO" id="GO:0008270">
    <property type="term" value="F:zinc ion binding"/>
    <property type="evidence" value="ECO:0007669"/>
    <property type="project" value="UniProtKB-KW"/>
</dbReference>
<feature type="region of interest" description="Disordered" evidence="6">
    <location>
        <begin position="92"/>
        <end position="130"/>
    </location>
</feature>
<evidence type="ECO:0000256" key="6">
    <source>
        <dbReference type="SAM" id="MobiDB-lite"/>
    </source>
</evidence>
<keyword evidence="4" id="KW-0862">Zinc</keyword>
<dbReference type="EMBL" id="MU806231">
    <property type="protein sequence ID" value="KAJ3837657.1"/>
    <property type="molecule type" value="Genomic_DNA"/>
</dbReference>
<dbReference type="GO" id="GO:0005634">
    <property type="term" value="C:nucleus"/>
    <property type="evidence" value="ECO:0007669"/>
    <property type="project" value="TreeGrafter"/>
</dbReference>
<gene>
    <name evidence="8" type="ORF">F5878DRAFT_204521</name>
</gene>
<dbReference type="AlphaFoldDB" id="A0AA38UD67"/>
<dbReference type="Gene3D" id="3.30.160.60">
    <property type="entry name" value="Classic Zinc Finger"/>
    <property type="match status" value="1"/>
</dbReference>
<feature type="compositionally biased region" description="Polar residues" evidence="6">
    <location>
        <begin position="137"/>
        <end position="154"/>
    </location>
</feature>
<organism evidence="8 9">
    <name type="scientific">Lentinula raphanica</name>
    <dbReference type="NCBI Taxonomy" id="153919"/>
    <lineage>
        <taxon>Eukaryota</taxon>
        <taxon>Fungi</taxon>
        <taxon>Dikarya</taxon>
        <taxon>Basidiomycota</taxon>
        <taxon>Agaricomycotina</taxon>
        <taxon>Agaricomycetes</taxon>
        <taxon>Agaricomycetidae</taxon>
        <taxon>Agaricales</taxon>
        <taxon>Marasmiineae</taxon>
        <taxon>Omphalotaceae</taxon>
        <taxon>Lentinula</taxon>
    </lineage>
</organism>
<dbReference type="PROSITE" id="PS50157">
    <property type="entry name" value="ZINC_FINGER_C2H2_2"/>
    <property type="match status" value="2"/>
</dbReference>
<dbReference type="Proteomes" id="UP001163846">
    <property type="component" value="Unassembled WGS sequence"/>
</dbReference>
<dbReference type="InterPro" id="IPR013087">
    <property type="entry name" value="Znf_C2H2_type"/>
</dbReference>
<evidence type="ECO:0000256" key="1">
    <source>
        <dbReference type="ARBA" id="ARBA00022723"/>
    </source>
</evidence>
<feature type="domain" description="C2H2-type" evidence="7">
    <location>
        <begin position="20"/>
        <end position="47"/>
    </location>
</feature>
<sequence length="283" mass="31612">MARTKKPILTLPDGTLVNPAICEVCGTKVARKGDLTRHKRRHLTPEEKLARSYTCPYEGCNYSNLQKSNVNTHIRTWHTMEKIKCPSCDFETPDPGSLTRHRKRRHEYVPERRRPRNPGNGPPVDSAQPHIIIETPATYSRSTSETPSTVSSDLTTSLGNTCIFDTDSTQSISPSPSSHAQVLPNVMSSRYRLPRLPASTRLIAFPSESDTASVNYTRDGNLPPISFPTARAFELPSVVASTSANTGIHAPEPSYPVLLRRRVPLALQDMLSDENQVYWERHL</sequence>
<keyword evidence="3 5" id="KW-0863">Zinc-finger</keyword>
<dbReference type="GO" id="GO:0010468">
    <property type="term" value="P:regulation of gene expression"/>
    <property type="evidence" value="ECO:0007669"/>
    <property type="project" value="TreeGrafter"/>
</dbReference>
<evidence type="ECO:0000256" key="5">
    <source>
        <dbReference type="PROSITE-ProRule" id="PRU00042"/>
    </source>
</evidence>
<dbReference type="PROSITE" id="PS00028">
    <property type="entry name" value="ZINC_FINGER_C2H2_1"/>
    <property type="match status" value="1"/>
</dbReference>
<evidence type="ECO:0000313" key="9">
    <source>
        <dbReference type="Proteomes" id="UP001163846"/>
    </source>
</evidence>
<keyword evidence="9" id="KW-1185">Reference proteome</keyword>
<dbReference type="InterPro" id="IPR050688">
    <property type="entry name" value="Zinc_finger/UBP_domain"/>
</dbReference>
<name>A0AA38UD67_9AGAR</name>
<dbReference type="SUPFAM" id="SSF57667">
    <property type="entry name" value="beta-beta-alpha zinc fingers"/>
    <property type="match status" value="1"/>
</dbReference>
<keyword evidence="2" id="KW-0677">Repeat</keyword>
<feature type="region of interest" description="Disordered" evidence="6">
    <location>
        <begin position="135"/>
        <end position="154"/>
    </location>
</feature>
<dbReference type="PANTHER" id="PTHR24403">
    <property type="entry name" value="ZINC FINGER PROTEIN"/>
    <property type="match status" value="1"/>
</dbReference>
<accession>A0AA38UD67</accession>
<evidence type="ECO:0000256" key="2">
    <source>
        <dbReference type="ARBA" id="ARBA00022737"/>
    </source>
</evidence>